<feature type="region of interest" description="Disordered" evidence="1">
    <location>
        <begin position="197"/>
        <end position="260"/>
    </location>
</feature>
<feature type="region of interest" description="Disordered" evidence="1">
    <location>
        <begin position="128"/>
        <end position="158"/>
    </location>
</feature>
<reference evidence="4" key="1">
    <citation type="submission" date="2015-09" db="EMBL/GenBank/DDBJ databases">
        <authorList>
            <consortium name="Pathogen Informatics"/>
        </authorList>
    </citation>
    <scope>NUCLEOTIDE SEQUENCE [LARGE SCALE GENOMIC DNA]</scope>
    <source>
        <strain evidence="4">Lake Konstanz</strain>
    </source>
</reference>
<dbReference type="OrthoDB" id="243127at2759"/>
<evidence type="ECO:0000313" key="4">
    <source>
        <dbReference type="Proteomes" id="UP000051952"/>
    </source>
</evidence>
<feature type="region of interest" description="Disordered" evidence="1">
    <location>
        <begin position="1"/>
        <end position="101"/>
    </location>
</feature>
<feature type="compositionally biased region" description="Low complexity" evidence="1">
    <location>
        <begin position="74"/>
        <end position="101"/>
    </location>
</feature>
<dbReference type="Pfam" id="PF04468">
    <property type="entry name" value="PSP1"/>
    <property type="match status" value="1"/>
</dbReference>
<dbReference type="PANTHER" id="PTHR43830:SF15">
    <property type="entry name" value="PSP1 C-TERMINAL DOMAIN-CONTAINING PROTEIN"/>
    <property type="match status" value="1"/>
</dbReference>
<feature type="domain" description="PSP1 C-terminal" evidence="2">
    <location>
        <begin position="338"/>
        <end position="424"/>
    </location>
</feature>
<feature type="compositionally biased region" description="Low complexity" evidence="1">
    <location>
        <begin position="226"/>
        <end position="244"/>
    </location>
</feature>
<dbReference type="AlphaFoldDB" id="A0A0S4ISD6"/>
<dbReference type="InterPro" id="IPR007557">
    <property type="entry name" value="PSP1_C"/>
</dbReference>
<dbReference type="GO" id="GO:0005737">
    <property type="term" value="C:cytoplasm"/>
    <property type="evidence" value="ECO:0007669"/>
    <property type="project" value="TreeGrafter"/>
</dbReference>
<protein>
    <recommendedName>
        <fullName evidence="2">PSP1 C-terminal domain-containing protein</fullName>
    </recommendedName>
</protein>
<dbReference type="PANTHER" id="PTHR43830">
    <property type="entry name" value="PROTEIN PSP1"/>
    <property type="match status" value="1"/>
</dbReference>
<evidence type="ECO:0000256" key="1">
    <source>
        <dbReference type="SAM" id="MobiDB-lite"/>
    </source>
</evidence>
<evidence type="ECO:0000313" key="3">
    <source>
        <dbReference type="EMBL" id="CUF62029.1"/>
    </source>
</evidence>
<dbReference type="EMBL" id="CYKH01000369">
    <property type="protein sequence ID" value="CUF62029.1"/>
    <property type="molecule type" value="Genomic_DNA"/>
</dbReference>
<feature type="compositionally biased region" description="Polar residues" evidence="1">
    <location>
        <begin position="63"/>
        <end position="72"/>
    </location>
</feature>
<dbReference type="VEuPathDB" id="TriTrypDB:BSAL_64145"/>
<sequence length="457" mass="50961">MASQQSDELSHLAGAFGMDRTNNGSAPRPSKRAHAGGRAPQQPQQHSVPHHQSAPLFHEPSPFSMQSTQQSVWPPAASHTPTSHTPSQSPVGSNQHNNQGNQSMEAFKSMVLQMASFFHQHPEANMPPGFEGLFSQMSVSSPNQTATTASPFPSQFQQPQSYVQDDAIVDMGGFMASQGAPKPQRRAYAEAPIAPAFQQQQQQRPTQGHQLDHQAAPYTGSHSRGPRPNSNSNSNNTYRQQNTNGPRAHGRQAFQAPPMEQSEPKIVVLVEFKRQRMKKYESHMFVAPGQYVVVEGDRGLDCGFVIHCCVREVDGTYSKQESIDNVQVDVSRIKSESGKVLRLARDDDVKLLHGEIASSELMALKTCRDMAARMNLTMEIVDCEYQFDRKKISFYFEAPHSVDFRELNTELFRVFGVRIWLENLNSKVKNVVPEGALSHADKLQYTKNGLRPPRRAM</sequence>
<keyword evidence="4" id="KW-1185">Reference proteome</keyword>
<proteinExistence type="predicted"/>
<gene>
    <name evidence="3" type="ORF">BSAL_64145</name>
</gene>
<dbReference type="InterPro" id="IPR047767">
    <property type="entry name" value="PSP1-like"/>
</dbReference>
<name>A0A0S4ISD6_BODSA</name>
<dbReference type="Proteomes" id="UP000051952">
    <property type="component" value="Unassembled WGS sequence"/>
</dbReference>
<accession>A0A0S4ISD6</accession>
<dbReference type="PROSITE" id="PS51411">
    <property type="entry name" value="PSP1_C"/>
    <property type="match status" value="1"/>
</dbReference>
<organism evidence="3 4">
    <name type="scientific">Bodo saltans</name>
    <name type="common">Flagellated protozoan</name>
    <dbReference type="NCBI Taxonomy" id="75058"/>
    <lineage>
        <taxon>Eukaryota</taxon>
        <taxon>Discoba</taxon>
        <taxon>Euglenozoa</taxon>
        <taxon>Kinetoplastea</taxon>
        <taxon>Metakinetoplastina</taxon>
        <taxon>Eubodonida</taxon>
        <taxon>Bodonidae</taxon>
        <taxon>Bodo</taxon>
    </lineage>
</organism>
<evidence type="ECO:0000259" key="2">
    <source>
        <dbReference type="PROSITE" id="PS51411"/>
    </source>
</evidence>
<feature type="compositionally biased region" description="Low complexity" evidence="1">
    <location>
        <begin position="39"/>
        <end position="55"/>
    </location>
</feature>
<feature type="compositionally biased region" description="Polar residues" evidence="1">
    <location>
        <begin position="135"/>
        <end position="149"/>
    </location>
</feature>